<dbReference type="Proteomes" id="UP001433508">
    <property type="component" value="Unassembled WGS sequence"/>
</dbReference>
<name>A0ACC3SVV0_LIPKO</name>
<proteinExistence type="predicted"/>
<keyword evidence="2" id="KW-1185">Reference proteome</keyword>
<sequence>MLDVRRAGRWNRDEMISCYLTSHPFKCIKAMSGLSPKGDFYIARAQITPPLQLQKKIFLGVTTGYQGTMDKLKLNQP</sequence>
<gene>
    <name evidence="1" type="ORF">V1525DRAFT_409070</name>
</gene>
<dbReference type="EMBL" id="MU971405">
    <property type="protein sequence ID" value="KAK9235756.1"/>
    <property type="molecule type" value="Genomic_DNA"/>
</dbReference>
<reference evidence="2" key="1">
    <citation type="journal article" date="2024" name="Front. Bioeng. Biotechnol.">
        <title>Genome-scale model development and genomic sequencing of the oleaginous clade Lipomyces.</title>
        <authorList>
            <person name="Czajka J.J."/>
            <person name="Han Y."/>
            <person name="Kim J."/>
            <person name="Mondo S.J."/>
            <person name="Hofstad B.A."/>
            <person name="Robles A."/>
            <person name="Haridas S."/>
            <person name="Riley R."/>
            <person name="LaButti K."/>
            <person name="Pangilinan J."/>
            <person name="Andreopoulos W."/>
            <person name="Lipzen A."/>
            <person name="Yan J."/>
            <person name="Wang M."/>
            <person name="Ng V."/>
            <person name="Grigoriev I.V."/>
            <person name="Spatafora J.W."/>
            <person name="Magnuson J.K."/>
            <person name="Baker S.E."/>
            <person name="Pomraning K.R."/>
        </authorList>
    </citation>
    <scope>NUCLEOTIDE SEQUENCE [LARGE SCALE GENOMIC DNA]</scope>
    <source>
        <strain evidence="2">CBS 7786</strain>
    </source>
</reference>
<comment type="caution">
    <text evidence="1">The sequence shown here is derived from an EMBL/GenBank/DDBJ whole genome shotgun (WGS) entry which is preliminary data.</text>
</comment>
<accession>A0ACC3SVV0</accession>
<protein>
    <submittedName>
        <fullName evidence="1">Uncharacterized protein</fullName>
    </submittedName>
</protein>
<organism evidence="1 2">
    <name type="scientific">Lipomyces kononenkoae</name>
    <name type="common">Yeast</name>
    <dbReference type="NCBI Taxonomy" id="34357"/>
    <lineage>
        <taxon>Eukaryota</taxon>
        <taxon>Fungi</taxon>
        <taxon>Dikarya</taxon>
        <taxon>Ascomycota</taxon>
        <taxon>Saccharomycotina</taxon>
        <taxon>Lipomycetes</taxon>
        <taxon>Lipomycetales</taxon>
        <taxon>Lipomycetaceae</taxon>
        <taxon>Lipomyces</taxon>
    </lineage>
</organism>
<evidence type="ECO:0000313" key="1">
    <source>
        <dbReference type="EMBL" id="KAK9235756.1"/>
    </source>
</evidence>
<evidence type="ECO:0000313" key="2">
    <source>
        <dbReference type="Proteomes" id="UP001433508"/>
    </source>
</evidence>